<dbReference type="PANTHER" id="PTHR45626">
    <property type="entry name" value="TRANSCRIPTION TERMINATION FACTOR 2-RELATED"/>
    <property type="match status" value="1"/>
</dbReference>
<organism evidence="6 7">
    <name type="scientific">Aspergillus cristatus</name>
    <name type="common">Chinese Fuzhuan brick tea-fermentation fungus</name>
    <name type="synonym">Eurotium cristatum</name>
    <dbReference type="NCBI Taxonomy" id="573508"/>
    <lineage>
        <taxon>Eukaryota</taxon>
        <taxon>Fungi</taxon>
        <taxon>Dikarya</taxon>
        <taxon>Ascomycota</taxon>
        <taxon>Pezizomycotina</taxon>
        <taxon>Eurotiomycetes</taxon>
        <taxon>Eurotiomycetidae</taxon>
        <taxon>Eurotiales</taxon>
        <taxon>Aspergillaceae</taxon>
        <taxon>Aspergillus</taxon>
        <taxon>Aspergillus subgen. Aspergillus</taxon>
    </lineage>
</organism>
<dbReference type="Gene3D" id="3.40.50.300">
    <property type="entry name" value="P-loop containing nucleotide triphosphate hydrolases"/>
    <property type="match status" value="1"/>
</dbReference>
<proteinExistence type="predicted"/>
<dbReference type="Pfam" id="PF00176">
    <property type="entry name" value="SNF2-rel_dom"/>
    <property type="match status" value="1"/>
</dbReference>
<comment type="caution">
    <text evidence="6">The sequence shown here is derived from an EMBL/GenBank/DDBJ whole genome shotgun (WGS) entry which is preliminary data.</text>
</comment>
<feature type="compositionally biased region" description="Polar residues" evidence="4">
    <location>
        <begin position="196"/>
        <end position="206"/>
    </location>
</feature>
<dbReference type="InterPro" id="IPR000330">
    <property type="entry name" value="SNF2_N"/>
</dbReference>
<dbReference type="InterPro" id="IPR014001">
    <property type="entry name" value="Helicase_ATP-bd"/>
</dbReference>
<dbReference type="Gene3D" id="3.40.50.10810">
    <property type="entry name" value="Tandem AAA-ATPase domain"/>
    <property type="match status" value="2"/>
</dbReference>
<keyword evidence="2" id="KW-0378">Hydrolase</keyword>
<feature type="compositionally biased region" description="Basic and acidic residues" evidence="4">
    <location>
        <begin position="420"/>
        <end position="429"/>
    </location>
</feature>
<dbReference type="PROSITE" id="PS51194">
    <property type="entry name" value="HELICASE_CTER"/>
    <property type="match status" value="1"/>
</dbReference>
<keyword evidence="3" id="KW-0067">ATP-binding</keyword>
<protein>
    <recommendedName>
        <fullName evidence="5">Helicase C-terminal domain-containing protein</fullName>
    </recommendedName>
</protein>
<dbReference type="InterPro" id="IPR050628">
    <property type="entry name" value="SNF2_RAD54_helicase_TF"/>
</dbReference>
<dbReference type="CDD" id="cd18793">
    <property type="entry name" value="SF2_C_SNF"/>
    <property type="match status" value="1"/>
</dbReference>
<name>A0A1E3BB08_ASPCR</name>
<dbReference type="SMART" id="SM00487">
    <property type="entry name" value="DEXDc"/>
    <property type="match status" value="1"/>
</dbReference>
<feature type="compositionally biased region" description="Basic and acidic residues" evidence="4">
    <location>
        <begin position="480"/>
        <end position="498"/>
    </location>
</feature>
<evidence type="ECO:0000256" key="3">
    <source>
        <dbReference type="ARBA" id="ARBA00022840"/>
    </source>
</evidence>
<keyword evidence="7" id="KW-1185">Reference proteome</keyword>
<accession>A0A1E3BB08</accession>
<feature type="compositionally biased region" description="Basic and acidic residues" evidence="4">
    <location>
        <begin position="455"/>
        <end position="467"/>
    </location>
</feature>
<evidence type="ECO:0000313" key="7">
    <source>
        <dbReference type="Proteomes" id="UP000094569"/>
    </source>
</evidence>
<dbReference type="SMART" id="SM00490">
    <property type="entry name" value="HELICc"/>
    <property type="match status" value="1"/>
</dbReference>
<dbReference type="SUPFAM" id="SSF52540">
    <property type="entry name" value="P-loop containing nucleoside triphosphate hydrolases"/>
    <property type="match status" value="2"/>
</dbReference>
<feature type="region of interest" description="Disordered" evidence="4">
    <location>
        <begin position="1"/>
        <end position="54"/>
    </location>
</feature>
<feature type="compositionally biased region" description="Basic and acidic residues" evidence="4">
    <location>
        <begin position="230"/>
        <end position="241"/>
    </location>
</feature>
<feature type="region of interest" description="Disordered" evidence="4">
    <location>
        <begin position="187"/>
        <end position="501"/>
    </location>
</feature>
<feature type="domain" description="Helicase C-terminal" evidence="5">
    <location>
        <begin position="1033"/>
        <end position="1228"/>
    </location>
</feature>
<gene>
    <name evidence="6" type="ORF">SI65_06008</name>
</gene>
<feature type="compositionally biased region" description="Polar residues" evidence="4">
    <location>
        <begin position="400"/>
        <end position="415"/>
    </location>
</feature>
<dbReference type="STRING" id="573508.A0A1E3BB08"/>
<dbReference type="OrthoDB" id="4511048at2759"/>
<feature type="compositionally biased region" description="Polar residues" evidence="4">
    <location>
        <begin position="315"/>
        <end position="324"/>
    </location>
</feature>
<dbReference type="InterPro" id="IPR027417">
    <property type="entry name" value="P-loop_NTPase"/>
</dbReference>
<evidence type="ECO:0000256" key="4">
    <source>
        <dbReference type="SAM" id="MobiDB-lite"/>
    </source>
</evidence>
<evidence type="ECO:0000259" key="5">
    <source>
        <dbReference type="PROSITE" id="PS51194"/>
    </source>
</evidence>
<dbReference type="GO" id="GO:0005634">
    <property type="term" value="C:nucleus"/>
    <property type="evidence" value="ECO:0007669"/>
    <property type="project" value="TreeGrafter"/>
</dbReference>
<dbReference type="GO" id="GO:0016787">
    <property type="term" value="F:hydrolase activity"/>
    <property type="evidence" value="ECO:0007669"/>
    <property type="project" value="UniProtKB-KW"/>
</dbReference>
<reference evidence="6 7" key="1">
    <citation type="journal article" date="2016" name="BMC Genomics">
        <title>Comparative genomic and transcriptomic analyses of the Fuzhuan brick tea-fermentation fungus Aspergillus cristatus.</title>
        <authorList>
            <person name="Ge Y."/>
            <person name="Wang Y."/>
            <person name="Liu Y."/>
            <person name="Tan Y."/>
            <person name="Ren X."/>
            <person name="Zhang X."/>
            <person name="Hyde K.D."/>
            <person name="Liu Y."/>
            <person name="Liu Z."/>
        </authorList>
    </citation>
    <scope>NUCLEOTIDE SEQUENCE [LARGE SCALE GENOMIC DNA]</scope>
    <source>
        <strain evidence="6 7">GZAAS20.1005</strain>
    </source>
</reference>
<dbReference type="InterPro" id="IPR001650">
    <property type="entry name" value="Helicase_C-like"/>
</dbReference>
<evidence type="ECO:0000313" key="6">
    <source>
        <dbReference type="EMBL" id="ODM18137.1"/>
    </source>
</evidence>
<dbReference type="VEuPathDB" id="FungiDB:SI65_06008"/>
<dbReference type="GO" id="GO:0008094">
    <property type="term" value="F:ATP-dependent activity, acting on DNA"/>
    <property type="evidence" value="ECO:0007669"/>
    <property type="project" value="TreeGrafter"/>
</dbReference>
<evidence type="ECO:0000256" key="1">
    <source>
        <dbReference type="ARBA" id="ARBA00022741"/>
    </source>
</evidence>
<dbReference type="GO" id="GO:0005524">
    <property type="term" value="F:ATP binding"/>
    <property type="evidence" value="ECO:0007669"/>
    <property type="project" value="UniProtKB-KW"/>
</dbReference>
<dbReference type="GO" id="GO:0006281">
    <property type="term" value="P:DNA repair"/>
    <property type="evidence" value="ECO:0007669"/>
    <property type="project" value="TreeGrafter"/>
</dbReference>
<dbReference type="EMBL" id="JXNT01000006">
    <property type="protein sequence ID" value="ODM18137.1"/>
    <property type="molecule type" value="Genomic_DNA"/>
</dbReference>
<dbReference type="InterPro" id="IPR038718">
    <property type="entry name" value="SNF2-like_sf"/>
</dbReference>
<sequence length="1242" mass="139852">MPGQPAGFSEGMIRESFSLTPRTPTPRPTIEQVPENSSETPTDHPASRQQTGTSYIHPVPRSLAFQAPEFIRPHAALLSRIFLITTNHITNSCCAIYMDELPSGAKNGVLTDLDWAHWQDLLRTGCGFDPASQLIKTRSQGQDLDVTDRALFRSACLLHLGDMMVEEIRGSLRIQFDIIKRNSNDQILSDDEMDPSSINNTESQAPLSDVPDRRQDATTGGHGRNKRRLKDTMQNDRDGANSKRSRRYTGGSGDDGDNVIPLSTDSHDTGPRRRGREGLDDSAGTMVNVITRTETATGDGVDPDNYNHREHGNAITDSPTTPTHNDLDRLSFPGGHGSHPFPQYTSDGGNEDVPVDGNTPGNDDRPRDEINPLQTIIGKGVPATSRTVDNANGGRIQGTHVPSTDNGDDNTTSHAGNGGTDDRRADEGTAHGLPGLFTKKDGGYGTPSGNNAPDVNEKSNNDQDHRHTGATRGSNPTRHVSSDNENHNNDDDKNDLPHVPKPIRTVTRDIRKLSTESDELDRDVSGGDNHSVIVISDEDDAEMIKEPADDMDDPEACRILMHESMQRCGQLNEDIWREFQSFFMLPRGNIDGMDPRTTIPVMWMKRQPFPYQLFAAFWMLQTERRLEMGGFLGDEMGLGKTMTAITYFVLSVQIVQNHEHVRQNPESHLANDSSSDKCPLQHKLPFRCSCISSVYSARKLEPRPGPTLLVVPTSLLSMWLRQWADTIDRSSPLRLVFGHGPVPTKDLDRFEHCGILARDSPDALALQPKDVEDDNDMKPINATRFAVITTPGSCHHARQLVESRDERSRIIASRDWRALVRDESHLDKRAESGTVNLFSQLIPSRGSPAIWLLSGTPYDRGPIDIRAWVGVLEGEGWQADKVLSLATNKKFHMLANRVHNNLNRGREPSSDEWEELRADARTLGQILERIMIRRDSEATWFGKRLVDLPPNEHRDVACPLGDGYMWELQRHEKRVMKDVRRAYERQMHNWHMNPRGELPRFKPSSFFQRSRKIRIVAIFPGLLDLMRHHDLELTKDEMTEAKSEKKQSVYHQNINMLVSSSSKCQWIKQLLRTMEGSTDHAGQPEKLVIVTSFPIWLTQLGYETAAIESEMSQNHRDAIVESFNNDRDITLKGRTLGSAPRILIGTMDLMGVGFTCVRAFRLVLMGPEWLQKVEHQAMARIRRIGQDNPKTYTYRLVCEDVRIEKGIIQRHELRREFNEIAIQIKKKVEEEQESERERAAYA</sequence>
<dbReference type="AlphaFoldDB" id="A0A1E3BB08"/>
<evidence type="ECO:0000256" key="2">
    <source>
        <dbReference type="ARBA" id="ARBA00022801"/>
    </source>
</evidence>
<dbReference type="InterPro" id="IPR049730">
    <property type="entry name" value="SNF2/RAD54-like_C"/>
</dbReference>
<keyword evidence="1" id="KW-0547">Nucleotide-binding</keyword>
<feature type="compositionally biased region" description="Basic and acidic residues" evidence="4">
    <location>
        <begin position="265"/>
        <end position="279"/>
    </location>
</feature>
<dbReference type="Proteomes" id="UP000094569">
    <property type="component" value="Unassembled WGS sequence"/>
</dbReference>